<organism evidence="1 2">
    <name type="scientific">Acinetobacter wuhouensis</name>
    <dbReference type="NCBI Taxonomy" id="1879050"/>
    <lineage>
        <taxon>Bacteria</taxon>
        <taxon>Pseudomonadati</taxon>
        <taxon>Pseudomonadota</taxon>
        <taxon>Gammaproteobacteria</taxon>
        <taxon>Moraxellales</taxon>
        <taxon>Moraxellaceae</taxon>
        <taxon>Acinetobacter</taxon>
    </lineage>
</organism>
<dbReference type="EMBL" id="CP033133">
    <property type="protein sequence ID" value="AYO55506.1"/>
    <property type="molecule type" value="Genomic_DNA"/>
</dbReference>
<reference evidence="1 2" key="1">
    <citation type="submission" date="2018-10" db="EMBL/GenBank/DDBJ databases">
        <title>The complete genome of Acinetobacter wuhouensis strain WCHAW010062.</title>
        <authorList>
            <person name="Hu Y."/>
            <person name="Long H."/>
            <person name="Feng Y."/>
            <person name="Zong Z."/>
        </authorList>
    </citation>
    <scope>NUCLEOTIDE SEQUENCE [LARGE SCALE GENOMIC DNA]</scope>
    <source>
        <strain evidence="1 2">WCHAW010062</strain>
    </source>
</reference>
<name>A0A3G2T7R5_9GAMM</name>
<dbReference type="AlphaFoldDB" id="A0A3G2T7R5"/>
<dbReference type="Proteomes" id="UP000279962">
    <property type="component" value="Chromosome"/>
</dbReference>
<evidence type="ECO:0000313" key="2">
    <source>
        <dbReference type="Proteomes" id="UP000279962"/>
    </source>
</evidence>
<gene>
    <name evidence="1" type="ORF">CDG68_18425</name>
</gene>
<protein>
    <submittedName>
        <fullName evidence="1">Uncharacterized protein</fullName>
    </submittedName>
</protein>
<evidence type="ECO:0000313" key="1">
    <source>
        <dbReference type="EMBL" id="AYO55506.1"/>
    </source>
</evidence>
<proteinExistence type="predicted"/>
<sequence length="165" mass="19609">MVKTYYYYYDKEEDITTFCELDEELYCLRATFQTANGIFSTNSPLTPAHLFLPESSFLDFIDELSPISQEQFKDKWNISNKKYLIHWENLKNKYQINQSIKTSISFFPPLGVIVQFGEIFYGLVNYNDCKAILGENQMYPHQQIQLYIEHFDDDNLWIKFSTKSN</sequence>
<accession>A0A3G2T7R5</accession>